<dbReference type="AlphaFoldDB" id="A0A829R6N9"/>
<evidence type="ECO:0000256" key="2">
    <source>
        <dbReference type="ARBA" id="ARBA00022827"/>
    </source>
</evidence>
<gene>
    <name evidence="5" type="ORF">LMUR_11122</name>
</gene>
<evidence type="ECO:0000256" key="1">
    <source>
        <dbReference type="ARBA" id="ARBA00022630"/>
    </source>
</evidence>
<keyword evidence="2" id="KW-0274">FAD</keyword>
<feature type="domain" description="FAD/NAD(P)-binding" evidence="4">
    <location>
        <begin position="5"/>
        <end position="298"/>
    </location>
</feature>
<dbReference type="InterPro" id="IPR036188">
    <property type="entry name" value="FAD/NAD-bd_sf"/>
</dbReference>
<reference evidence="5 6" key="1">
    <citation type="submission" date="2012-12" db="EMBL/GenBank/DDBJ databases">
        <title>Novel taxa of Listeriaceae from agricultural environments in the United States.</title>
        <authorList>
            <person name="den Bakker H.C."/>
            <person name="Allred A."/>
            <person name="Warchocki S."/>
            <person name="Wright E.M."/>
            <person name="Burrell A."/>
            <person name="Nightingale K.K."/>
            <person name="Kephart D."/>
            <person name="Wiedmann M."/>
        </authorList>
    </citation>
    <scope>NUCLEOTIDE SEQUENCE [LARGE SCALE GENOMIC DNA]</scope>
    <source>
        <strain evidence="5 6">FSL F6-1183</strain>
    </source>
</reference>
<dbReference type="SUPFAM" id="SSF51905">
    <property type="entry name" value="FAD/NAD(P)-binding domain"/>
    <property type="match status" value="1"/>
</dbReference>
<dbReference type="InterPro" id="IPR016156">
    <property type="entry name" value="FAD/NAD-linked_Rdtase_dimer_sf"/>
</dbReference>
<evidence type="ECO:0000256" key="3">
    <source>
        <dbReference type="ARBA" id="ARBA00023002"/>
    </source>
</evidence>
<evidence type="ECO:0000259" key="4">
    <source>
        <dbReference type="Pfam" id="PF07992"/>
    </source>
</evidence>
<dbReference type="InterPro" id="IPR023753">
    <property type="entry name" value="FAD/NAD-binding_dom"/>
</dbReference>
<dbReference type="RefSeq" id="WP_036106981.1">
    <property type="nucleotide sequence ID" value="NZ_AODG01000013.1"/>
</dbReference>
<evidence type="ECO:0000313" key="6">
    <source>
        <dbReference type="Proteomes" id="UP000019251"/>
    </source>
</evidence>
<dbReference type="InterPro" id="IPR050446">
    <property type="entry name" value="FAD-oxidoreductase/Apoptosis"/>
</dbReference>
<dbReference type="SUPFAM" id="SSF55424">
    <property type="entry name" value="FAD/NAD-linked reductases, dimerisation (C-terminal) domain"/>
    <property type="match status" value="1"/>
</dbReference>
<organism evidence="5 6">
    <name type="scientific">Listeria grayi FSL F6-1183</name>
    <dbReference type="NCBI Taxonomy" id="1265827"/>
    <lineage>
        <taxon>Bacteria</taxon>
        <taxon>Bacillati</taxon>
        <taxon>Bacillota</taxon>
        <taxon>Bacilli</taxon>
        <taxon>Bacillales</taxon>
        <taxon>Listeriaceae</taxon>
        <taxon>Listeria</taxon>
    </lineage>
</organism>
<keyword evidence="1" id="KW-0285">Flavoprotein</keyword>
<name>A0A829R6N9_LISGR</name>
<dbReference type="Proteomes" id="UP000019251">
    <property type="component" value="Unassembled WGS sequence"/>
</dbReference>
<proteinExistence type="predicted"/>
<dbReference type="Gene3D" id="3.50.50.60">
    <property type="entry name" value="FAD/NAD(P)-binding domain"/>
    <property type="match status" value="2"/>
</dbReference>
<protein>
    <submittedName>
        <fullName evidence="5">Putidaredoxin reductase</fullName>
    </submittedName>
</protein>
<dbReference type="PANTHER" id="PTHR43557:SF4">
    <property type="entry name" value="APOPTOSIS-INDUCING FACTOR 1, MITOCHONDRIAL"/>
    <property type="match status" value="1"/>
</dbReference>
<dbReference type="GO" id="GO:0012501">
    <property type="term" value="P:programmed cell death"/>
    <property type="evidence" value="ECO:0007669"/>
    <property type="project" value="TreeGrafter"/>
</dbReference>
<dbReference type="PRINTS" id="PR00368">
    <property type="entry name" value="FADPNR"/>
</dbReference>
<sequence length="392" mass="43003">MQKEYQYVIVGGGMVADYAARGIREHDKEGSIGIFSTDTDEPYTRPALSKKLWTDESFTEDKVPLNTKKETRADIALETKVTAIDREAKQIELGSGEKIGYGQLLLATGGEPNRIKGEPSDRVIAFRTFADYRHLRKLVKEQKHFIVVGGGYIGTEIAAALVQNGAKVTLVVSDEKLGSSMFPDQLASEYHQTFEKNGVEIVTGRKADKYEETDDGLQVTLDNGDVLSADALVIGLGVEPRIELAEKSGLAVDDGVIVDEQFQTSDPNIWAAGDIAFYPDAILGKQRVEHVDHARNSGKVVGEAMAGASVLYTYTPYLYSVVFDISWQAIGALDASLDTVIDDRENGKIVFYLQEGELKGVLLWNVEVELDDVRALLAKPEEPLVGKLKEKS</sequence>
<dbReference type="GO" id="GO:0016174">
    <property type="term" value="F:NAD(P)H oxidase H2O2-forming activity"/>
    <property type="evidence" value="ECO:0007669"/>
    <property type="project" value="TreeGrafter"/>
</dbReference>
<dbReference type="EMBL" id="AODG01000013">
    <property type="protein sequence ID" value="EUJ27047.1"/>
    <property type="molecule type" value="Genomic_DNA"/>
</dbReference>
<dbReference type="GO" id="GO:0033108">
    <property type="term" value="P:mitochondrial respiratory chain complex assembly"/>
    <property type="evidence" value="ECO:0007669"/>
    <property type="project" value="TreeGrafter"/>
</dbReference>
<accession>A0A829R6N9</accession>
<dbReference type="GO" id="GO:0005737">
    <property type="term" value="C:cytoplasm"/>
    <property type="evidence" value="ECO:0007669"/>
    <property type="project" value="TreeGrafter"/>
</dbReference>
<keyword evidence="3" id="KW-0560">Oxidoreductase</keyword>
<dbReference type="Gene3D" id="3.30.390.30">
    <property type="match status" value="1"/>
</dbReference>
<dbReference type="PANTHER" id="PTHR43557">
    <property type="entry name" value="APOPTOSIS-INDUCING FACTOR 1"/>
    <property type="match status" value="1"/>
</dbReference>
<comment type="caution">
    <text evidence="5">The sequence shown here is derived from an EMBL/GenBank/DDBJ whole genome shotgun (WGS) entry which is preliminary data.</text>
</comment>
<evidence type="ECO:0000313" key="5">
    <source>
        <dbReference type="EMBL" id="EUJ27047.1"/>
    </source>
</evidence>
<dbReference type="Pfam" id="PF07992">
    <property type="entry name" value="Pyr_redox_2"/>
    <property type="match status" value="1"/>
</dbReference>
<dbReference type="GO" id="GO:0071949">
    <property type="term" value="F:FAD binding"/>
    <property type="evidence" value="ECO:0007669"/>
    <property type="project" value="TreeGrafter"/>
</dbReference>